<dbReference type="SUPFAM" id="SSF52218">
    <property type="entry name" value="Flavoproteins"/>
    <property type="match status" value="1"/>
</dbReference>
<organism evidence="3 4">
    <name type="scientific">Chryseomicrobium excrementi</name>
    <dbReference type="NCBI Taxonomy" id="2041346"/>
    <lineage>
        <taxon>Bacteria</taxon>
        <taxon>Bacillati</taxon>
        <taxon>Bacillota</taxon>
        <taxon>Bacilli</taxon>
        <taxon>Bacillales</taxon>
        <taxon>Caryophanaceae</taxon>
        <taxon>Chryseomicrobium</taxon>
    </lineage>
</organism>
<dbReference type="InterPro" id="IPR050712">
    <property type="entry name" value="NAD(P)H-dep_reductase"/>
</dbReference>
<feature type="domain" description="NADPH-dependent FMN reductase-like" evidence="2">
    <location>
        <begin position="6"/>
        <end position="133"/>
    </location>
</feature>
<comment type="caution">
    <text evidence="3">The sequence shown here is derived from an EMBL/GenBank/DDBJ whole genome shotgun (WGS) entry which is preliminary data.</text>
</comment>
<dbReference type="PANTHER" id="PTHR30543:SF21">
    <property type="entry name" value="NAD(P)H-DEPENDENT FMN REDUCTASE LOT6"/>
    <property type="match status" value="1"/>
</dbReference>
<evidence type="ECO:0000259" key="2">
    <source>
        <dbReference type="Pfam" id="PF03358"/>
    </source>
</evidence>
<gene>
    <name evidence="3" type="ORF">CQS04_05815</name>
</gene>
<sequence>MTEKLKVGIILGSTRKGRVSPQVGKWLLEKANRRQDAHYELVDIKDFDLPFLGTEESEGVKRWNDKLDSLDAFVFVVAEYNHSMTGALKNALDSAREPWHNKSAGIVSYGSAGGTRAAEHVRQVCAELLIADVRVHPVLSLFLDFEKGETFKPRDLHDKNIKDMLDQVIAWGRALKPLRTKEA</sequence>
<dbReference type="AlphaFoldDB" id="A0A2M9EZN8"/>
<dbReference type="GO" id="GO:0005829">
    <property type="term" value="C:cytosol"/>
    <property type="evidence" value="ECO:0007669"/>
    <property type="project" value="TreeGrafter"/>
</dbReference>
<evidence type="ECO:0000313" key="3">
    <source>
        <dbReference type="EMBL" id="PJK16672.1"/>
    </source>
</evidence>
<proteinExistence type="inferred from homology"/>
<dbReference type="InterPro" id="IPR029039">
    <property type="entry name" value="Flavoprotein-like_sf"/>
</dbReference>
<dbReference type="Proteomes" id="UP000228680">
    <property type="component" value="Unassembled WGS sequence"/>
</dbReference>
<dbReference type="Pfam" id="PF03358">
    <property type="entry name" value="FMN_red"/>
    <property type="match status" value="1"/>
</dbReference>
<evidence type="ECO:0000313" key="4">
    <source>
        <dbReference type="Proteomes" id="UP000228680"/>
    </source>
</evidence>
<evidence type="ECO:0000256" key="1">
    <source>
        <dbReference type="ARBA" id="ARBA00009428"/>
    </source>
</evidence>
<reference evidence="3 4" key="1">
    <citation type="submission" date="2017-10" db="EMBL/GenBank/DDBJ databases">
        <title>Draft genome of Chryseomicrobium casticus sp. nov.</title>
        <authorList>
            <person name="Chakraborty R."/>
            <person name="Saha T."/>
        </authorList>
    </citation>
    <scope>NUCLEOTIDE SEQUENCE [LARGE SCALE GENOMIC DNA]</scope>
    <source>
        <strain evidence="3 4">ET03</strain>
    </source>
</reference>
<name>A0A2M9EZN8_9BACL</name>
<dbReference type="InterPro" id="IPR005025">
    <property type="entry name" value="FMN_Rdtase-like_dom"/>
</dbReference>
<dbReference type="Gene3D" id="3.40.50.360">
    <property type="match status" value="1"/>
</dbReference>
<dbReference type="GO" id="GO:0010181">
    <property type="term" value="F:FMN binding"/>
    <property type="evidence" value="ECO:0007669"/>
    <property type="project" value="TreeGrafter"/>
</dbReference>
<keyword evidence="4" id="KW-1185">Reference proteome</keyword>
<dbReference type="EMBL" id="PCGR01000002">
    <property type="protein sequence ID" value="PJK16672.1"/>
    <property type="molecule type" value="Genomic_DNA"/>
</dbReference>
<dbReference type="OrthoDB" id="9812295at2"/>
<comment type="similarity">
    <text evidence="1">Belongs to the azoreductase type 2 family.</text>
</comment>
<dbReference type="RefSeq" id="WP_100353234.1">
    <property type="nucleotide sequence ID" value="NZ_PCGR01000002.1"/>
</dbReference>
<accession>A0A2M9EZN8</accession>
<dbReference type="GO" id="GO:0016491">
    <property type="term" value="F:oxidoreductase activity"/>
    <property type="evidence" value="ECO:0007669"/>
    <property type="project" value="InterPro"/>
</dbReference>
<protein>
    <submittedName>
        <fullName evidence="3">NADPH-dependent oxidoreductase</fullName>
    </submittedName>
</protein>
<dbReference type="PANTHER" id="PTHR30543">
    <property type="entry name" value="CHROMATE REDUCTASE"/>
    <property type="match status" value="1"/>
</dbReference>